<protein>
    <submittedName>
        <fullName evidence="2">Uncharacterized protein</fullName>
    </submittedName>
</protein>
<reference evidence="2 3" key="1">
    <citation type="submission" date="2016-08" db="EMBL/GenBank/DDBJ databases">
        <title>A Parts List for Fungal Cellulosomes Revealed by Comparative Genomics.</title>
        <authorList>
            <consortium name="DOE Joint Genome Institute"/>
            <person name="Haitjema C.H."/>
            <person name="Gilmore S.P."/>
            <person name="Henske J.K."/>
            <person name="Solomon K.V."/>
            <person name="De Groot R."/>
            <person name="Kuo A."/>
            <person name="Mondo S.J."/>
            <person name="Salamov A.A."/>
            <person name="Labutti K."/>
            <person name="Zhao Z."/>
            <person name="Chiniquy J."/>
            <person name="Barry K."/>
            <person name="Brewer H.M."/>
            <person name="Purvine S.O."/>
            <person name="Wright A.T."/>
            <person name="Boxma B."/>
            <person name="Van Alen T."/>
            <person name="Hackstein J.H."/>
            <person name="Baker S.E."/>
            <person name="Grigoriev I.V."/>
            <person name="O'Malley M.A."/>
        </authorList>
    </citation>
    <scope>NUCLEOTIDE SEQUENCE [LARGE SCALE GENOMIC DNA]</scope>
    <source>
        <strain evidence="2 3">S4</strain>
    </source>
</reference>
<reference evidence="2 3" key="2">
    <citation type="submission" date="2016-08" db="EMBL/GenBank/DDBJ databases">
        <title>Pervasive Adenine N6-methylation of Active Genes in Fungi.</title>
        <authorList>
            <consortium name="DOE Joint Genome Institute"/>
            <person name="Mondo S.J."/>
            <person name="Dannebaum R.O."/>
            <person name="Kuo R.C."/>
            <person name="Labutti K."/>
            <person name="Haridas S."/>
            <person name="Kuo A."/>
            <person name="Salamov A."/>
            <person name="Ahrendt S.R."/>
            <person name="Lipzen A."/>
            <person name="Sullivan W."/>
            <person name="Andreopoulos W.B."/>
            <person name="Clum A."/>
            <person name="Lindquist E."/>
            <person name="Daum C."/>
            <person name="Ramamoorthy G.K."/>
            <person name="Gryganskyi A."/>
            <person name="Culley D."/>
            <person name="Magnuson J.K."/>
            <person name="James T.Y."/>
            <person name="O'Malley M.A."/>
            <person name="Stajich J.E."/>
            <person name="Spatafora J.W."/>
            <person name="Visel A."/>
            <person name="Grigoriev I.V."/>
        </authorList>
    </citation>
    <scope>NUCLEOTIDE SEQUENCE [LARGE SCALE GENOMIC DNA]</scope>
    <source>
        <strain evidence="2 3">S4</strain>
    </source>
</reference>
<dbReference type="Proteomes" id="UP000193944">
    <property type="component" value="Unassembled WGS sequence"/>
</dbReference>
<organism evidence="2 3">
    <name type="scientific">Anaeromyces robustus</name>
    <dbReference type="NCBI Taxonomy" id="1754192"/>
    <lineage>
        <taxon>Eukaryota</taxon>
        <taxon>Fungi</taxon>
        <taxon>Fungi incertae sedis</taxon>
        <taxon>Chytridiomycota</taxon>
        <taxon>Chytridiomycota incertae sedis</taxon>
        <taxon>Neocallimastigomycetes</taxon>
        <taxon>Neocallimastigales</taxon>
        <taxon>Neocallimastigaceae</taxon>
        <taxon>Anaeromyces</taxon>
    </lineage>
</organism>
<proteinExistence type="predicted"/>
<evidence type="ECO:0000256" key="1">
    <source>
        <dbReference type="PROSITE-ProRule" id="PRU00023"/>
    </source>
</evidence>
<dbReference type="Gene3D" id="1.25.40.20">
    <property type="entry name" value="Ankyrin repeat-containing domain"/>
    <property type="match status" value="1"/>
</dbReference>
<dbReference type="PROSITE" id="PS50088">
    <property type="entry name" value="ANK_REPEAT"/>
    <property type="match status" value="1"/>
</dbReference>
<gene>
    <name evidence="2" type="ORF">BCR32DRAFT_329623</name>
</gene>
<keyword evidence="3" id="KW-1185">Reference proteome</keyword>
<dbReference type="PROSITE" id="PS50297">
    <property type="entry name" value="ANK_REP_REGION"/>
    <property type="match status" value="1"/>
</dbReference>
<sequence length="121" mass="14028">MLAVIKGDFAMVKLLIHYGANVNARQGQESINEISHSNYYSENEYDDPLNFDSYYYSYNYGNDIRNGNDNNNNNNNNNNIDISRRMEIKENYLLGKTALTIARENHQQAIVDLLLKYHATE</sequence>
<comment type="caution">
    <text evidence="2">The sequence shown here is derived from an EMBL/GenBank/DDBJ whole genome shotgun (WGS) entry which is preliminary data.</text>
</comment>
<feature type="repeat" description="ANK" evidence="1">
    <location>
        <begin position="1"/>
        <end position="27"/>
    </location>
</feature>
<dbReference type="EMBL" id="MCFG01000333">
    <property type="protein sequence ID" value="ORX75841.1"/>
    <property type="molecule type" value="Genomic_DNA"/>
</dbReference>
<evidence type="ECO:0000313" key="2">
    <source>
        <dbReference type="EMBL" id="ORX75841.1"/>
    </source>
</evidence>
<accession>A0A1Y1WQN6</accession>
<dbReference type="InterPro" id="IPR002110">
    <property type="entry name" value="Ankyrin_rpt"/>
</dbReference>
<name>A0A1Y1WQN6_9FUNG</name>
<dbReference type="InterPro" id="IPR036770">
    <property type="entry name" value="Ankyrin_rpt-contain_sf"/>
</dbReference>
<dbReference type="Pfam" id="PF00023">
    <property type="entry name" value="Ank"/>
    <property type="match status" value="1"/>
</dbReference>
<dbReference type="SUPFAM" id="SSF48403">
    <property type="entry name" value="Ankyrin repeat"/>
    <property type="match status" value="1"/>
</dbReference>
<dbReference type="AlphaFoldDB" id="A0A1Y1WQN6"/>
<keyword evidence="1" id="KW-0040">ANK repeat</keyword>
<evidence type="ECO:0000313" key="3">
    <source>
        <dbReference type="Proteomes" id="UP000193944"/>
    </source>
</evidence>